<name>A0A250EZV0_CAPSP</name>
<protein>
    <submittedName>
        <fullName evidence="3">Uncharacterized protein</fullName>
    </submittedName>
</protein>
<organism evidence="3 4">
    <name type="scientific">Capnocytophaga sputigena</name>
    <dbReference type="NCBI Taxonomy" id="1019"/>
    <lineage>
        <taxon>Bacteria</taxon>
        <taxon>Pseudomonadati</taxon>
        <taxon>Bacteroidota</taxon>
        <taxon>Flavobacteriia</taxon>
        <taxon>Flavobacteriales</taxon>
        <taxon>Flavobacteriaceae</taxon>
        <taxon>Capnocytophaga</taxon>
    </lineage>
</organism>
<evidence type="ECO:0000313" key="3">
    <source>
        <dbReference type="EMBL" id="ATA78433.1"/>
    </source>
</evidence>
<keyword evidence="2" id="KW-1133">Transmembrane helix</keyword>
<reference evidence="4" key="1">
    <citation type="submission" date="2017-06" db="EMBL/GenBank/DDBJ databases">
        <title>Capnocytophaga spp. assemblies.</title>
        <authorList>
            <person name="Gulvik C.A."/>
        </authorList>
    </citation>
    <scope>NUCLEOTIDE SEQUENCE [LARGE SCALE GENOMIC DNA]</scope>
    <source>
        <strain evidence="4">H4486</strain>
    </source>
</reference>
<dbReference type="RefSeq" id="WP_095900625.1">
    <property type="nucleotide sequence ID" value="NZ_CP022383.1"/>
</dbReference>
<feature type="transmembrane region" description="Helical" evidence="2">
    <location>
        <begin position="58"/>
        <end position="74"/>
    </location>
</feature>
<keyword evidence="2" id="KW-0812">Transmembrane</keyword>
<dbReference type="EMBL" id="CP022383">
    <property type="protein sequence ID" value="ATA78433.1"/>
    <property type="molecule type" value="Genomic_DNA"/>
</dbReference>
<dbReference type="Proteomes" id="UP000217334">
    <property type="component" value="Chromosome"/>
</dbReference>
<keyword evidence="1" id="KW-0175">Coiled coil</keyword>
<keyword evidence="2" id="KW-0472">Membrane</keyword>
<evidence type="ECO:0000313" key="4">
    <source>
        <dbReference type="Proteomes" id="UP000217334"/>
    </source>
</evidence>
<dbReference type="AlphaFoldDB" id="A0A250EZV0"/>
<evidence type="ECO:0000256" key="1">
    <source>
        <dbReference type="SAM" id="Coils"/>
    </source>
</evidence>
<proteinExistence type="predicted"/>
<sequence length="618" mass="71900">MLGKIFSESDSIYHDQAKILLDYYSAAAEKIVAEEERIEKQIAILEEEKAMLQKQIDGLWVWFLTLIFFFVYYIKKNTLEKEITDKEIRIAEFKKQHSEIFRDYKVTKLGLAYVPIAEQIKYTDKSFIVDYTGQIDESEVVLQIPRQNDLLVETIEKLEKLSEQAPIVETSYDTETIETDQYSTSFQKINQHDYFGSLERSLRTISYCMDDLNTTSVSLPLVADKSEYLAYLNEYATDNVPQGAIIIPVFNKERYADSINKFQEINQLRDSLSNKTEQFENVLKSLMLTMATSVQAISALKVASANKMITASNKVLYQLLKSPYNHYSPVLEHEEIERIRNEKFDYSESVQEYIPFHLKQSSRVYYNLTSGMWTAEDGSTTNLPFGVHQIYEEIVAPMVQNLMQENRLERLKIYNHIHDQKTHYLNEWHKDTEAFYRSNRLESADIINLMQENLRKYVAEYNTLISYQRTEDSMIQTEDNLNSAVVDVTDNSAETLAAFEMQSQEFKTIQDNFEEYMERLKEDIELKAMKFGHIEYYDAKLRDGHSNEIAVATNEVHDLDNRRKPLALVNPLFAKTSELPPVPNVEEVTFEHISLNLPAIAKNALNNLNNLNNFSNNK</sequence>
<evidence type="ECO:0000256" key="2">
    <source>
        <dbReference type="SAM" id="Phobius"/>
    </source>
</evidence>
<feature type="coiled-coil region" evidence="1">
    <location>
        <begin position="28"/>
        <end position="96"/>
    </location>
</feature>
<accession>A0A250EZV0</accession>
<gene>
    <name evidence="3" type="ORF">CGC59_01520</name>
</gene>